<keyword evidence="8" id="KW-1185">Reference proteome</keyword>
<dbReference type="SUPFAM" id="SSF52540">
    <property type="entry name" value="P-loop containing nucleoside triphosphate hydrolases"/>
    <property type="match status" value="1"/>
</dbReference>
<evidence type="ECO:0000256" key="2">
    <source>
        <dbReference type="ARBA" id="ARBA00022801"/>
    </source>
</evidence>
<accession>A0A7Y7U3T9</accession>
<dbReference type="PANTHER" id="PTHR11070:SF30">
    <property type="entry name" value="F-BOX DNA HELICASE 1"/>
    <property type="match status" value="1"/>
</dbReference>
<keyword evidence="4 5" id="KW-0067">ATP-binding</keyword>
<reference evidence="7 8" key="1">
    <citation type="submission" date="2020-05" db="EMBL/GenBank/DDBJ databases">
        <title>Hymenobacter terrestris sp. nov. and Hymenobacter lapidiphilus sp. nov., isolated from regoliths in Antarctica.</title>
        <authorList>
            <person name="Sedlacek I."/>
            <person name="Pantucek R."/>
            <person name="Zeman M."/>
            <person name="Holochova P."/>
            <person name="Kralova S."/>
            <person name="Stankova E."/>
            <person name="Sedo O."/>
            <person name="Micenkova L."/>
            <person name="Svec P."/>
            <person name="Gupta V."/>
            <person name="Sood U."/>
            <person name="Korpole U.S."/>
            <person name="Lal R."/>
        </authorList>
    </citation>
    <scope>NUCLEOTIDE SEQUENCE [LARGE SCALE GENOMIC DNA]</scope>
    <source>
        <strain evidence="7 8">P5342</strain>
    </source>
</reference>
<organism evidence="7 8">
    <name type="scientific">Hymenobacter lapidiphilus</name>
    <dbReference type="NCBI Taxonomy" id="2608003"/>
    <lineage>
        <taxon>Bacteria</taxon>
        <taxon>Pseudomonadati</taxon>
        <taxon>Bacteroidota</taxon>
        <taxon>Cytophagia</taxon>
        <taxon>Cytophagales</taxon>
        <taxon>Hymenobacteraceae</taxon>
        <taxon>Hymenobacter</taxon>
    </lineage>
</organism>
<dbReference type="GO" id="GO:0043138">
    <property type="term" value="F:3'-5' DNA helicase activity"/>
    <property type="evidence" value="ECO:0007669"/>
    <property type="project" value="TreeGrafter"/>
</dbReference>
<evidence type="ECO:0000256" key="5">
    <source>
        <dbReference type="PROSITE-ProRule" id="PRU00560"/>
    </source>
</evidence>
<dbReference type="EMBL" id="JABKAU010000001">
    <property type="protein sequence ID" value="NVO29713.1"/>
    <property type="molecule type" value="Genomic_DNA"/>
</dbReference>
<dbReference type="InterPro" id="IPR014016">
    <property type="entry name" value="UvrD-like_ATP-bd"/>
</dbReference>
<feature type="domain" description="UvrD-like helicase ATP-binding" evidence="6">
    <location>
        <begin position="215"/>
        <end position="543"/>
    </location>
</feature>
<dbReference type="InterPro" id="IPR000212">
    <property type="entry name" value="DNA_helicase_UvrD/REP"/>
</dbReference>
<protein>
    <recommendedName>
        <fullName evidence="6">UvrD-like helicase ATP-binding domain-containing protein</fullName>
    </recommendedName>
</protein>
<dbReference type="GO" id="GO:0016787">
    <property type="term" value="F:hydrolase activity"/>
    <property type="evidence" value="ECO:0007669"/>
    <property type="project" value="UniProtKB-UniRule"/>
</dbReference>
<keyword evidence="2 5" id="KW-0378">Hydrolase</keyword>
<dbReference type="RefSeq" id="WP_176906433.1">
    <property type="nucleotide sequence ID" value="NZ_JABKAU010000001.1"/>
</dbReference>
<feature type="binding site" evidence="5">
    <location>
        <begin position="236"/>
        <end position="243"/>
    </location>
    <ligand>
        <name>ATP</name>
        <dbReference type="ChEBI" id="CHEBI:30616"/>
    </ligand>
</feature>
<evidence type="ECO:0000313" key="7">
    <source>
        <dbReference type="EMBL" id="NVO29713.1"/>
    </source>
</evidence>
<name>A0A7Y7U3T9_9BACT</name>
<keyword evidence="1 5" id="KW-0547">Nucleotide-binding</keyword>
<proteinExistence type="predicted"/>
<dbReference type="GO" id="GO:0031297">
    <property type="term" value="P:replication fork processing"/>
    <property type="evidence" value="ECO:0007669"/>
    <property type="project" value="TreeGrafter"/>
</dbReference>
<evidence type="ECO:0000256" key="1">
    <source>
        <dbReference type="ARBA" id="ARBA00022741"/>
    </source>
</evidence>
<comment type="caution">
    <text evidence="7">The sequence shown here is derived from an EMBL/GenBank/DDBJ whole genome shotgun (WGS) entry which is preliminary data.</text>
</comment>
<evidence type="ECO:0000256" key="3">
    <source>
        <dbReference type="ARBA" id="ARBA00022806"/>
    </source>
</evidence>
<dbReference type="Gene3D" id="3.40.50.300">
    <property type="entry name" value="P-loop containing nucleotide triphosphate hydrolases"/>
    <property type="match status" value="2"/>
</dbReference>
<evidence type="ECO:0000313" key="8">
    <source>
        <dbReference type="Proteomes" id="UP000565521"/>
    </source>
</evidence>
<dbReference type="GO" id="GO:0003677">
    <property type="term" value="F:DNA binding"/>
    <property type="evidence" value="ECO:0007669"/>
    <property type="project" value="InterPro"/>
</dbReference>
<dbReference type="PROSITE" id="PS51198">
    <property type="entry name" value="UVRD_HELICASE_ATP_BIND"/>
    <property type="match status" value="1"/>
</dbReference>
<evidence type="ECO:0000259" key="6">
    <source>
        <dbReference type="PROSITE" id="PS51198"/>
    </source>
</evidence>
<dbReference type="AlphaFoldDB" id="A0A7Y7U3T9"/>
<gene>
    <name evidence="7" type="ORF">HW554_00730</name>
</gene>
<dbReference type="GO" id="GO:0005524">
    <property type="term" value="F:ATP binding"/>
    <property type="evidence" value="ECO:0007669"/>
    <property type="project" value="UniProtKB-UniRule"/>
</dbReference>
<sequence length="737" mass="83599">MSPKSLVFSLASLDLCCRQPLTDEWFNDFPVPDDGSWGVLKRELNENIYILEQSAIMTSTKIIVDLESSGFFERLNPAGRLQALRRMYHIADSIKHPKAWFPETWSQYVATNLVSVFAYPMGIGRERLVVNMMRAENKVFFCEVTSKDHPIELESYEPKIANYETAVASLKQAVEEISASLKKINKPVRDGVFDLSDVAYGAVSQGLTYTPWLSRLSEEQSSFVHAIPNRSQKLRGPAGTGKTLAMTMKAIHECYRAQESESEARILYITHSWGVADQVQSIFDQIDERGITRQIDVLPLLTLAQFRLDHKNVRVLGDDSHEGKEAQLKALANLLEKARKGDWNAYEATCSEAFANRVRTEPGTVEANRLLWDLMLEFACVISANGILPGFNADQRYKQIERRPWMMPLENDADKDFVFEIYTSFINELISHEEMTTDQVISDFLNHLATFRWYSERVKAGYDIIFVDEFHLFNEQERMVFHNLTKNPNKAPVIFMAMDPRQSPAETYAEFAAPGLILNGNGESDKALGTVDNIDLNVVYRYTPQILAFLKLLDRYFPTLDLGADWNISISTAVTDKADGSKPEISFLPSETQEIEKAISDAISLASDGRRVALLCLDSSSYSAYKAYLLDQNITRFENIESRDDVDPLRYKKRVIVLSQPHYVAGLQFDAVVIGGFRAKFRQYDANQAYGLRRFLSDFYLGASRAQDILHIFSSGNQADFPHVLQAARDEEIVVVK</sequence>
<dbReference type="Proteomes" id="UP000565521">
    <property type="component" value="Unassembled WGS sequence"/>
</dbReference>
<dbReference type="GO" id="GO:0000724">
    <property type="term" value="P:double-strand break repair via homologous recombination"/>
    <property type="evidence" value="ECO:0007669"/>
    <property type="project" value="TreeGrafter"/>
</dbReference>
<dbReference type="Pfam" id="PF00580">
    <property type="entry name" value="UvrD-helicase"/>
    <property type="match status" value="1"/>
</dbReference>
<dbReference type="PANTHER" id="PTHR11070">
    <property type="entry name" value="UVRD / RECB / PCRA DNA HELICASE FAMILY MEMBER"/>
    <property type="match status" value="1"/>
</dbReference>
<evidence type="ECO:0000256" key="4">
    <source>
        <dbReference type="ARBA" id="ARBA00022840"/>
    </source>
</evidence>
<keyword evidence="3 5" id="KW-0347">Helicase</keyword>
<dbReference type="InterPro" id="IPR027417">
    <property type="entry name" value="P-loop_NTPase"/>
</dbReference>